<evidence type="ECO:0000259" key="2">
    <source>
        <dbReference type="PROSITE" id="PS51745"/>
    </source>
</evidence>
<evidence type="ECO:0000313" key="4">
    <source>
        <dbReference type="EMBL" id="OLY85159.1"/>
    </source>
</evidence>
<comment type="caution">
    <text evidence="4">The sequence shown here is derived from an EMBL/GenBank/DDBJ whole genome shotgun (WGS) entry which is preliminary data.</text>
</comment>
<feature type="domain" description="PB1" evidence="2">
    <location>
        <begin position="3"/>
        <end position="82"/>
    </location>
</feature>
<gene>
    <name evidence="3" type="ORF">AYI68_g5894</name>
    <name evidence="4" type="ORF">AYI68_g655</name>
</gene>
<dbReference type="SUPFAM" id="SSF54277">
    <property type="entry name" value="CAD &amp; PB1 domains"/>
    <property type="match status" value="1"/>
</dbReference>
<dbReference type="Proteomes" id="UP000187455">
    <property type="component" value="Unassembled WGS sequence"/>
</dbReference>
<feature type="compositionally biased region" description="Basic and acidic residues" evidence="1">
    <location>
        <begin position="120"/>
        <end position="137"/>
    </location>
</feature>
<reference evidence="4" key="2">
    <citation type="submission" date="2017-01" db="EMBL/GenBank/DDBJ databases">
        <authorList>
            <person name="Mah S.A."/>
            <person name="Swanson W.J."/>
            <person name="Moy G.W."/>
            <person name="Vacquier V.D."/>
        </authorList>
    </citation>
    <scope>NUCLEOTIDE SEQUENCE</scope>
    <source>
        <strain evidence="4">ALG-7-W6</strain>
    </source>
</reference>
<dbReference type="Pfam" id="PF00564">
    <property type="entry name" value="PB1"/>
    <property type="match status" value="1"/>
</dbReference>
<dbReference type="AlphaFoldDB" id="A0A1R0H7P6"/>
<dbReference type="Gene3D" id="3.10.20.90">
    <property type="entry name" value="Phosphatidylinositol 3-kinase Catalytic Subunit, Chain A, domain 1"/>
    <property type="match status" value="1"/>
</dbReference>
<name>A0A1R0H7P6_9FUNG</name>
<feature type="compositionally biased region" description="Polar residues" evidence="1">
    <location>
        <begin position="152"/>
        <end position="181"/>
    </location>
</feature>
<dbReference type="InterPro" id="IPR000270">
    <property type="entry name" value="PB1_dom"/>
</dbReference>
<sequence>MAPIVIKFIYKGPEYYRYYWDDTEKLKWKTLIDGVRLLFGITSDKVTLVYKDDDGENVLVTNQFDLTFMISSAKLLPSIKVRVIIGTVPQIMNTSTPQKEEANDAIPEIKFPIPFDTSEDSSKKNQASEKHDHEHNHSGNLESKHGRKKSHSLSQMEANSVYSNSPRISENQSQNPDSSNLRFPMPKPSTSESKADAH</sequence>
<organism evidence="4 5">
    <name type="scientific">Smittium mucronatum</name>
    <dbReference type="NCBI Taxonomy" id="133383"/>
    <lineage>
        <taxon>Eukaryota</taxon>
        <taxon>Fungi</taxon>
        <taxon>Fungi incertae sedis</taxon>
        <taxon>Zoopagomycota</taxon>
        <taxon>Kickxellomycotina</taxon>
        <taxon>Harpellomycetes</taxon>
        <taxon>Harpellales</taxon>
        <taxon>Legeriomycetaceae</taxon>
        <taxon>Smittium</taxon>
    </lineage>
</organism>
<dbReference type="InterPro" id="IPR053793">
    <property type="entry name" value="PB1-like"/>
</dbReference>
<accession>A0A1R0H7P6</accession>
<dbReference type="CDD" id="cd05992">
    <property type="entry name" value="PB1"/>
    <property type="match status" value="1"/>
</dbReference>
<proteinExistence type="predicted"/>
<dbReference type="PROSITE" id="PS51745">
    <property type="entry name" value="PB1"/>
    <property type="match status" value="1"/>
</dbReference>
<dbReference type="SMART" id="SM00666">
    <property type="entry name" value="PB1"/>
    <property type="match status" value="1"/>
</dbReference>
<protein>
    <recommendedName>
        <fullName evidence="2">PB1 domain-containing protein</fullName>
    </recommendedName>
</protein>
<dbReference type="EMBL" id="LSSL01000210">
    <property type="protein sequence ID" value="OLY85159.1"/>
    <property type="molecule type" value="Genomic_DNA"/>
</dbReference>
<evidence type="ECO:0000313" key="5">
    <source>
        <dbReference type="Proteomes" id="UP000187455"/>
    </source>
</evidence>
<dbReference type="OrthoDB" id="5584239at2759"/>
<reference evidence="4 5" key="1">
    <citation type="journal article" date="2016" name="Mol. Biol. Evol.">
        <title>Genome-Wide Survey of Gut Fungi (Harpellales) Reveals the First Horizontally Transferred Ubiquitin Gene from a Mosquito Host.</title>
        <authorList>
            <person name="Wang Y."/>
            <person name="White M.M."/>
            <person name="Kvist S."/>
            <person name="Moncalvo J.M."/>
        </authorList>
    </citation>
    <scope>NUCLEOTIDE SEQUENCE [LARGE SCALE GENOMIC DNA]</scope>
    <source>
        <strain evidence="4 5">ALG-7-W6</strain>
    </source>
</reference>
<feature type="region of interest" description="Disordered" evidence="1">
    <location>
        <begin position="112"/>
        <end position="198"/>
    </location>
</feature>
<keyword evidence="5" id="KW-1185">Reference proteome</keyword>
<evidence type="ECO:0000256" key="1">
    <source>
        <dbReference type="SAM" id="MobiDB-lite"/>
    </source>
</evidence>
<dbReference type="EMBL" id="LSSL01003874">
    <property type="protein sequence ID" value="OLY80017.1"/>
    <property type="molecule type" value="Genomic_DNA"/>
</dbReference>
<evidence type="ECO:0000313" key="3">
    <source>
        <dbReference type="EMBL" id="OLY80017.1"/>
    </source>
</evidence>